<gene>
    <name evidence="3" type="ORF">QBC34DRAFT_297719</name>
</gene>
<evidence type="ECO:0000313" key="3">
    <source>
        <dbReference type="EMBL" id="KAK4450205.1"/>
    </source>
</evidence>
<sequence>MSTSQPSTLKGPRLTLLVGGAAAARRDPATLQVPVTVSSIQTPSSTTVEYGDHVDLDMTAAEKANHIFKMWLSSGRIEESVNEAQAQDSHSDAPPVTPVIRKPRPANTKLVNDRLGRFLSGLSQATGDPNKELVQENKGLHQRVAVLQRTEQQLSKDNQDLNSHVLSLQQSQEAQQRRFEDELRLKQAPLEAKIRELEQQIAHQNERLFKLTLQPKPVPASPPKAPRSEPNTSIASTMTDADVASWFATRGASWAAWVDEFAHDNPNRLAELHPLQQSEILGNIEHFVRLTDDRQLPEPLASSPSLNVTRLLLRGMLSDFIVTETLASPFWVFEALTKKEPLDHSPPTSRPNPRGASPPGFSMDDAMWNSTGFAPCPSPYNVPPAPTTARSISMLSPRHGPPQVSPISLTINTKGLLRQYRLPAKPEIEDVMTLLMRTQQNDDSVYEWRAHLMQMLSDGGISRDASHPSMANNEDKQMLASTRREYARLLKERFLSGSARYFLRDQDPQGIAKLEGQLVSELDLALRFSAQVWARRSPMHFIGLAEIAGSSQDLQFDPEVMIPHINQRTSANRDQQVVMVLQPAIGTLRKIGSEGQVWRKAEVVVTSTNAQRLASLQQDIMTPITAVETSSLPFRLAPDIYRPMSPPKPMLSHLKPVSTASKRWLKEEHVDTPRPATPATRPDTPSSRPGTPATSQ</sequence>
<evidence type="ECO:0000256" key="1">
    <source>
        <dbReference type="SAM" id="Coils"/>
    </source>
</evidence>
<dbReference type="Proteomes" id="UP001321760">
    <property type="component" value="Unassembled WGS sequence"/>
</dbReference>
<comment type="caution">
    <text evidence="3">The sequence shown here is derived from an EMBL/GenBank/DDBJ whole genome shotgun (WGS) entry which is preliminary data.</text>
</comment>
<feature type="compositionally biased region" description="Low complexity" evidence="2">
    <location>
        <begin position="673"/>
        <end position="689"/>
    </location>
</feature>
<keyword evidence="4" id="KW-1185">Reference proteome</keyword>
<feature type="region of interest" description="Disordered" evidence="2">
    <location>
        <begin position="81"/>
        <end position="103"/>
    </location>
</feature>
<protein>
    <submittedName>
        <fullName evidence="3">Uncharacterized protein</fullName>
    </submittedName>
</protein>
<name>A0AAV9GP51_9PEZI</name>
<reference evidence="3" key="2">
    <citation type="submission" date="2023-05" db="EMBL/GenBank/DDBJ databases">
        <authorList>
            <consortium name="Lawrence Berkeley National Laboratory"/>
            <person name="Steindorff A."/>
            <person name="Hensen N."/>
            <person name="Bonometti L."/>
            <person name="Westerberg I."/>
            <person name="Brannstrom I.O."/>
            <person name="Guillou S."/>
            <person name="Cros-Aarteil S."/>
            <person name="Calhoun S."/>
            <person name="Haridas S."/>
            <person name="Kuo A."/>
            <person name="Mondo S."/>
            <person name="Pangilinan J."/>
            <person name="Riley R."/>
            <person name="Labutti K."/>
            <person name="Andreopoulos B."/>
            <person name="Lipzen A."/>
            <person name="Chen C."/>
            <person name="Yanf M."/>
            <person name="Daum C."/>
            <person name="Ng V."/>
            <person name="Clum A."/>
            <person name="Ohm R."/>
            <person name="Martin F."/>
            <person name="Silar P."/>
            <person name="Natvig D."/>
            <person name="Lalanne C."/>
            <person name="Gautier V."/>
            <person name="Ament-Velasquez S.L."/>
            <person name="Kruys A."/>
            <person name="Hutchinson M.I."/>
            <person name="Powell A.J."/>
            <person name="Barry K."/>
            <person name="Miller A.N."/>
            <person name="Grigoriev I.V."/>
            <person name="Debuchy R."/>
            <person name="Gladieux P."/>
            <person name="Thoren M.H."/>
            <person name="Johannesson H."/>
        </authorList>
    </citation>
    <scope>NUCLEOTIDE SEQUENCE</scope>
    <source>
        <strain evidence="3">PSN243</strain>
    </source>
</reference>
<proteinExistence type="predicted"/>
<accession>A0AAV9GP51</accession>
<feature type="region of interest" description="Disordered" evidence="2">
    <location>
        <begin position="341"/>
        <end position="368"/>
    </location>
</feature>
<feature type="coiled-coil region" evidence="1">
    <location>
        <begin position="180"/>
        <end position="214"/>
    </location>
</feature>
<keyword evidence="1" id="KW-0175">Coiled coil</keyword>
<feature type="compositionally biased region" description="Pro residues" evidence="2">
    <location>
        <begin position="216"/>
        <end position="225"/>
    </location>
</feature>
<dbReference type="AlphaFoldDB" id="A0AAV9GP51"/>
<feature type="region of interest" description="Disordered" evidence="2">
    <location>
        <begin position="645"/>
        <end position="696"/>
    </location>
</feature>
<evidence type="ECO:0000256" key="2">
    <source>
        <dbReference type="SAM" id="MobiDB-lite"/>
    </source>
</evidence>
<dbReference type="EMBL" id="MU865933">
    <property type="protein sequence ID" value="KAK4450205.1"/>
    <property type="molecule type" value="Genomic_DNA"/>
</dbReference>
<feature type="region of interest" description="Disordered" evidence="2">
    <location>
        <begin position="214"/>
        <end position="234"/>
    </location>
</feature>
<reference evidence="3" key="1">
    <citation type="journal article" date="2023" name="Mol. Phylogenet. Evol.">
        <title>Genome-scale phylogeny and comparative genomics of the fungal order Sordariales.</title>
        <authorList>
            <person name="Hensen N."/>
            <person name="Bonometti L."/>
            <person name="Westerberg I."/>
            <person name="Brannstrom I.O."/>
            <person name="Guillou S."/>
            <person name="Cros-Aarteil S."/>
            <person name="Calhoun S."/>
            <person name="Haridas S."/>
            <person name="Kuo A."/>
            <person name="Mondo S."/>
            <person name="Pangilinan J."/>
            <person name="Riley R."/>
            <person name="LaButti K."/>
            <person name="Andreopoulos B."/>
            <person name="Lipzen A."/>
            <person name="Chen C."/>
            <person name="Yan M."/>
            <person name="Daum C."/>
            <person name="Ng V."/>
            <person name="Clum A."/>
            <person name="Steindorff A."/>
            <person name="Ohm R.A."/>
            <person name="Martin F."/>
            <person name="Silar P."/>
            <person name="Natvig D.O."/>
            <person name="Lalanne C."/>
            <person name="Gautier V."/>
            <person name="Ament-Velasquez S.L."/>
            <person name="Kruys A."/>
            <person name="Hutchinson M.I."/>
            <person name="Powell A.J."/>
            <person name="Barry K."/>
            <person name="Miller A.N."/>
            <person name="Grigoriev I.V."/>
            <person name="Debuchy R."/>
            <person name="Gladieux P."/>
            <person name="Hiltunen Thoren M."/>
            <person name="Johannesson H."/>
        </authorList>
    </citation>
    <scope>NUCLEOTIDE SEQUENCE</scope>
    <source>
        <strain evidence="3">PSN243</strain>
    </source>
</reference>
<evidence type="ECO:0000313" key="4">
    <source>
        <dbReference type="Proteomes" id="UP001321760"/>
    </source>
</evidence>
<organism evidence="3 4">
    <name type="scientific">Podospora aff. communis PSN243</name>
    <dbReference type="NCBI Taxonomy" id="3040156"/>
    <lineage>
        <taxon>Eukaryota</taxon>
        <taxon>Fungi</taxon>
        <taxon>Dikarya</taxon>
        <taxon>Ascomycota</taxon>
        <taxon>Pezizomycotina</taxon>
        <taxon>Sordariomycetes</taxon>
        <taxon>Sordariomycetidae</taxon>
        <taxon>Sordariales</taxon>
        <taxon>Podosporaceae</taxon>
        <taxon>Podospora</taxon>
    </lineage>
</organism>